<dbReference type="RefSeq" id="WP_013100241.1">
    <property type="nucleotide sequence ID" value="NC_014122.1"/>
</dbReference>
<dbReference type="CDD" id="cd00090">
    <property type="entry name" value="HTH_ARSR"/>
    <property type="match status" value="1"/>
</dbReference>
<protein>
    <submittedName>
        <fullName evidence="2">Transcriptional regulator, ArsR family</fullName>
    </submittedName>
</protein>
<dbReference type="AlphaFoldDB" id="D5VSE2"/>
<dbReference type="Gene3D" id="1.10.10.10">
    <property type="entry name" value="Winged helix-like DNA-binding domain superfamily/Winged helix DNA-binding domain"/>
    <property type="match status" value="1"/>
</dbReference>
<dbReference type="SUPFAM" id="SSF46785">
    <property type="entry name" value="Winged helix' DNA-binding domain"/>
    <property type="match status" value="1"/>
</dbReference>
<dbReference type="GO" id="GO:0003700">
    <property type="term" value="F:DNA-binding transcription factor activity"/>
    <property type="evidence" value="ECO:0007669"/>
    <property type="project" value="InterPro"/>
</dbReference>
<dbReference type="InterPro" id="IPR036388">
    <property type="entry name" value="WH-like_DNA-bd_sf"/>
</dbReference>
<gene>
    <name evidence="2" type="ordered locus">Metin_0830</name>
</gene>
<dbReference type="GeneID" id="9131844"/>
<organism evidence="2 3">
    <name type="scientific">Methanocaldococcus infernus (strain DSM 11812 / JCM 15783 / ME)</name>
    <dbReference type="NCBI Taxonomy" id="573063"/>
    <lineage>
        <taxon>Archaea</taxon>
        <taxon>Methanobacteriati</taxon>
        <taxon>Methanobacteriota</taxon>
        <taxon>Methanomada group</taxon>
        <taxon>Methanococci</taxon>
        <taxon>Methanococcales</taxon>
        <taxon>Methanocaldococcaceae</taxon>
        <taxon>Methanocaldococcus</taxon>
    </lineage>
</organism>
<sequence length="94" mass="11063">MNLEKVVKLCDALSHPLRLEILYILSEKPMNIYELSKTLKVSRPVIYAHLKKLEASNLVESEVILEGNRAKRIYKAKEFSFYIDNEKIKELFKH</sequence>
<dbReference type="InterPro" id="IPR011991">
    <property type="entry name" value="ArsR-like_HTH"/>
</dbReference>
<dbReference type="HOGENOM" id="CLU_097806_9_1_2"/>
<evidence type="ECO:0000259" key="1">
    <source>
        <dbReference type="SMART" id="SM00418"/>
    </source>
</evidence>
<dbReference type="Proteomes" id="UP000002061">
    <property type="component" value="Chromosome"/>
</dbReference>
<dbReference type="PANTHER" id="PTHR38600">
    <property type="entry name" value="TRANSCRIPTIONAL REGULATORY PROTEIN"/>
    <property type="match status" value="1"/>
</dbReference>
<dbReference type="KEGG" id="mif:Metin_0830"/>
<dbReference type="STRING" id="573063.Metin_0830"/>
<dbReference type="InterPro" id="IPR001845">
    <property type="entry name" value="HTH_ArsR_DNA-bd_dom"/>
</dbReference>
<reference evidence="2" key="1">
    <citation type="submission" date="2010-04" db="EMBL/GenBank/DDBJ databases">
        <title>Complete sequence of Methanocaldococcus infernus ME.</title>
        <authorList>
            <consortium name="US DOE Joint Genome Institute"/>
            <person name="Lucas S."/>
            <person name="Copeland A."/>
            <person name="Lapidus A."/>
            <person name="Cheng J.-F."/>
            <person name="Bruce D."/>
            <person name="Goodwin L."/>
            <person name="Pitluck S."/>
            <person name="Munk A.C."/>
            <person name="Detter J.C."/>
            <person name="Han C."/>
            <person name="Tapia R."/>
            <person name="Land M."/>
            <person name="Hauser L."/>
            <person name="Kyrpides N."/>
            <person name="Mikhailova N."/>
            <person name="Sieprawska-Lupa M."/>
            <person name="Whitman W.B."/>
            <person name="Woyke T."/>
        </authorList>
    </citation>
    <scope>NUCLEOTIDE SEQUENCE [LARGE SCALE GENOMIC DNA]</scope>
    <source>
        <strain evidence="2">ME</strain>
    </source>
</reference>
<evidence type="ECO:0000313" key="2">
    <source>
        <dbReference type="EMBL" id="ADG13495.1"/>
    </source>
</evidence>
<dbReference type="InterPro" id="IPR036390">
    <property type="entry name" value="WH_DNA-bd_sf"/>
</dbReference>
<dbReference type="SMART" id="SM00418">
    <property type="entry name" value="HTH_ARSR"/>
    <property type="match status" value="1"/>
</dbReference>
<name>D5VSE2_METIM</name>
<dbReference type="PANTHER" id="PTHR38600:SF1">
    <property type="entry name" value="TRANSCRIPTIONAL REGULATORY PROTEIN"/>
    <property type="match status" value="1"/>
</dbReference>
<keyword evidence="3" id="KW-1185">Reference proteome</keyword>
<dbReference type="Pfam" id="PF01022">
    <property type="entry name" value="HTH_5"/>
    <property type="match status" value="1"/>
</dbReference>
<dbReference type="OrthoDB" id="9623at2157"/>
<evidence type="ECO:0000313" key="3">
    <source>
        <dbReference type="Proteomes" id="UP000002061"/>
    </source>
</evidence>
<dbReference type="eggNOG" id="arCOG01679">
    <property type="taxonomic scope" value="Archaea"/>
</dbReference>
<feature type="domain" description="HTH arsR-type" evidence="1">
    <location>
        <begin position="8"/>
        <end position="93"/>
    </location>
</feature>
<proteinExistence type="predicted"/>
<accession>D5VSE2</accession>
<dbReference type="EMBL" id="CP002009">
    <property type="protein sequence ID" value="ADG13495.1"/>
    <property type="molecule type" value="Genomic_DNA"/>
</dbReference>